<sequence>HQGQLVRSAVSDAVVDLKEYIGGLFRGLASADHAQRTAQRALAFGMQQLATASAEVAESSAPSFLSSALQEH</sequence>
<gene>
    <name evidence="1" type="ORF">JKILLFL_G7991</name>
</gene>
<organism evidence="1 2">
    <name type="scientific">Tilletia laevis</name>
    <dbReference type="NCBI Taxonomy" id="157183"/>
    <lineage>
        <taxon>Eukaryota</taxon>
        <taxon>Fungi</taxon>
        <taxon>Dikarya</taxon>
        <taxon>Basidiomycota</taxon>
        <taxon>Ustilaginomycotina</taxon>
        <taxon>Exobasidiomycetes</taxon>
        <taxon>Tilletiales</taxon>
        <taxon>Tilletiaceae</taxon>
        <taxon>Tilletia</taxon>
    </lineage>
</organism>
<comment type="caution">
    <text evidence="1">The sequence shown here is derived from an EMBL/GenBank/DDBJ whole genome shotgun (WGS) entry which is preliminary data.</text>
</comment>
<reference evidence="1 2" key="1">
    <citation type="submission" date="2020-10" db="EMBL/GenBank/DDBJ databases">
        <authorList>
            <person name="Sedaghatjoo S."/>
        </authorList>
    </citation>
    <scope>NUCLEOTIDE SEQUENCE [LARGE SCALE GENOMIC DNA]</scope>
    <source>
        <strain evidence="1 2">LLFL</strain>
    </source>
</reference>
<proteinExistence type="predicted"/>
<evidence type="ECO:0000313" key="2">
    <source>
        <dbReference type="Proteomes" id="UP000836404"/>
    </source>
</evidence>
<dbReference type="AlphaFoldDB" id="A0A9N8M1J4"/>
<accession>A0A9N8M1J4</accession>
<keyword evidence="2" id="KW-1185">Reference proteome</keyword>
<dbReference type="EMBL" id="CAJHJF010005641">
    <property type="protein sequence ID" value="CAD6951315.1"/>
    <property type="molecule type" value="Genomic_DNA"/>
</dbReference>
<protein>
    <submittedName>
        <fullName evidence="1">Uncharacterized protein</fullName>
    </submittedName>
</protein>
<name>A0A9N8M1J4_9BASI</name>
<dbReference type="Proteomes" id="UP000836404">
    <property type="component" value="Unassembled WGS sequence"/>
</dbReference>
<feature type="non-terminal residue" evidence="1">
    <location>
        <position position="72"/>
    </location>
</feature>
<evidence type="ECO:0000313" key="1">
    <source>
        <dbReference type="EMBL" id="CAD6951315.1"/>
    </source>
</evidence>
<feature type="non-terminal residue" evidence="1">
    <location>
        <position position="1"/>
    </location>
</feature>